<dbReference type="SUPFAM" id="SSF56935">
    <property type="entry name" value="Porins"/>
    <property type="match status" value="1"/>
</dbReference>
<gene>
    <name evidence="2" type="ORF">YC6258_04931</name>
</gene>
<keyword evidence="1" id="KW-0732">Signal</keyword>
<evidence type="ECO:0000313" key="2">
    <source>
        <dbReference type="EMBL" id="AJQ96963.1"/>
    </source>
</evidence>
<dbReference type="STRING" id="1445510.YC6258_04931"/>
<dbReference type="KEGG" id="gsn:YC6258_04931"/>
<keyword evidence="3" id="KW-1185">Reference proteome</keyword>
<protein>
    <submittedName>
        <fullName evidence="2">Uncharacterized protein</fullName>
    </submittedName>
</protein>
<sequence length="349" mass="39397">MKTNSLLFVLLFLVSTVTYSSQALKLTGSEWWGKSDSSKWQPGPQLDFEAEALLNNYEFSHDDVNGHTQFGWLMPVSVSYTNEEGARMRVGVLVTQQYGDIDNEQSFLGSYQIPFQQHQQLLSFGTLASGHSVHPALLDVNDNLDGRLDQGMEWQTDYSWLTSDLWIDWQSILEQERSEQFEIGWTSTWKFSRLRLHADVIANHVGGEGDRQYTQIRNYGSVVGAGVCLDASGECHYEFGALAINSVYSRDEAKDVSSNGVEVFMQQHGRIAENWQSSLRGRAYIGDPVVTLNGYAGYQMGDFVAADLWFLYTGFQDVQLELGTSLQSTDEGLQTTQTISLNWQFKHPF</sequence>
<reference evidence="2 3" key="1">
    <citation type="submission" date="2014-01" db="EMBL/GenBank/DDBJ databases">
        <title>Full genme sequencing of cellulolytic bacterium Gynuella sunshinyii YC6258T gen. nov., sp. nov.</title>
        <authorList>
            <person name="Khan H."/>
            <person name="Chung E.J."/>
            <person name="Chung Y.R."/>
        </authorList>
    </citation>
    <scope>NUCLEOTIDE SEQUENCE [LARGE SCALE GENOMIC DNA]</scope>
    <source>
        <strain evidence="2 3">YC6258</strain>
    </source>
</reference>
<accession>A0A0C5VUH5</accession>
<name>A0A0C5VUH5_9GAMM</name>
<organism evidence="2 3">
    <name type="scientific">Gynuella sunshinyii YC6258</name>
    <dbReference type="NCBI Taxonomy" id="1445510"/>
    <lineage>
        <taxon>Bacteria</taxon>
        <taxon>Pseudomonadati</taxon>
        <taxon>Pseudomonadota</taxon>
        <taxon>Gammaproteobacteria</taxon>
        <taxon>Oceanospirillales</taxon>
        <taxon>Saccharospirillaceae</taxon>
        <taxon>Gynuella</taxon>
    </lineage>
</organism>
<proteinExistence type="predicted"/>
<dbReference type="Proteomes" id="UP000032266">
    <property type="component" value="Chromosome"/>
</dbReference>
<feature type="chain" id="PRO_5002183896" evidence="1">
    <location>
        <begin position="21"/>
        <end position="349"/>
    </location>
</feature>
<feature type="signal peptide" evidence="1">
    <location>
        <begin position="1"/>
        <end position="20"/>
    </location>
</feature>
<dbReference type="HOGENOM" id="CLU_794021_0_0_6"/>
<evidence type="ECO:0000313" key="3">
    <source>
        <dbReference type="Proteomes" id="UP000032266"/>
    </source>
</evidence>
<dbReference type="EMBL" id="CP007142">
    <property type="protein sequence ID" value="AJQ96963.1"/>
    <property type="molecule type" value="Genomic_DNA"/>
</dbReference>
<dbReference type="AlphaFoldDB" id="A0A0C5VUH5"/>
<evidence type="ECO:0000256" key="1">
    <source>
        <dbReference type="SAM" id="SignalP"/>
    </source>
</evidence>